<accession>A0ABQ3ZNF3</accession>
<dbReference type="PANTHER" id="PTHR33204">
    <property type="entry name" value="TRANSCRIPTIONAL REGULATOR, MARR FAMILY"/>
    <property type="match status" value="1"/>
</dbReference>
<dbReference type="Proteomes" id="UP000603200">
    <property type="component" value="Unassembled WGS sequence"/>
</dbReference>
<evidence type="ECO:0000259" key="4">
    <source>
        <dbReference type="PROSITE" id="PS51118"/>
    </source>
</evidence>
<sequence>MRTYGQFCGIAKALDLIGDRWTLLIVRELLALGPSRHTDLRNGLPGIASNLLVDRLRELEEAGLIRREAAPPPVATTLFTLTDRGRELESVLRELSRWGVPLLHESTGLGTFRTHWLAQPARALTDRTPDEPPVAIQLHAEGNEDLVLEVNHGVVHTHPGRVDEPAATLTGTPQVLTALLTGGLSLHDAEREGLHLSGELDAVRRILPER</sequence>
<dbReference type="InterPro" id="IPR036388">
    <property type="entry name" value="WH-like_DNA-bd_sf"/>
</dbReference>
<dbReference type="EMBL" id="BOMN01000037">
    <property type="protein sequence ID" value="GIE20033.1"/>
    <property type="molecule type" value="Genomic_DNA"/>
</dbReference>
<dbReference type="PROSITE" id="PS51118">
    <property type="entry name" value="HTH_HXLR"/>
    <property type="match status" value="1"/>
</dbReference>
<dbReference type="InterPro" id="IPR036527">
    <property type="entry name" value="SCP2_sterol-bd_dom_sf"/>
</dbReference>
<dbReference type="InterPro" id="IPR036390">
    <property type="entry name" value="WH_DNA-bd_sf"/>
</dbReference>
<feature type="domain" description="HTH hxlR-type" evidence="4">
    <location>
        <begin position="8"/>
        <end position="107"/>
    </location>
</feature>
<evidence type="ECO:0000256" key="2">
    <source>
        <dbReference type="ARBA" id="ARBA00023125"/>
    </source>
</evidence>
<organism evidence="5 6">
    <name type="scientific">Winogradskya humida</name>
    <dbReference type="NCBI Taxonomy" id="113566"/>
    <lineage>
        <taxon>Bacteria</taxon>
        <taxon>Bacillati</taxon>
        <taxon>Actinomycetota</taxon>
        <taxon>Actinomycetes</taxon>
        <taxon>Micromonosporales</taxon>
        <taxon>Micromonosporaceae</taxon>
        <taxon>Winogradskya</taxon>
    </lineage>
</organism>
<dbReference type="RefSeq" id="WP_203837233.1">
    <property type="nucleotide sequence ID" value="NZ_BAAATV010000007.1"/>
</dbReference>
<dbReference type="Pfam" id="PF01638">
    <property type="entry name" value="HxlR"/>
    <property type="match status" value="1"/>
</dbReference>
<dbReference type="Gene3D" id="3.30.1050.10">
    <property type="entry name" value="SCP2 sterol-binding domain"/>
    <property type="match status" value="1"/>
</dbReference>
<evidence type="ECO:0000313" key="6">
    <source>
        <dbReference type="Proteomes" id="UP000603200"/>
    </source>
</evidence>
<evidence type="ECO:0000256" key="1">
    <source>
        <dbReference type="ARBA" id="ARBA00023015"/>
    </source>
</evidence>
<evidence type="ECO:0000313" key="5">
    <source>
        <dbReference type="EMBL" id="GIE20033.1"/>
    </source>
</evidence>
<dbReference type="Gene3D" id="1.10.10.10">
    <property type="entry name" value="Winged helix-like DNA-binding domain superfamily/Winged helix DNA-binding domain"/>
    <property type="match status" value="1"/>
</dbReference>
<dbReference type="SUPFAM" id="SSF55718">
    <property type="entry name" value="SCP-like"/>
    <property type="match status" value="1"/>
</dbReference>
<comment type="caution">
    <text evidence="5">The sequence shown here is derived from an EMBL/GenBank/DDBJ whole genome shotgun (WGS) entry which is preliminary data.</text>
</comment>
<keyword evidence="1" id="KW-0805">Transcription regulation</keyword>
<proteinExistence type="predicted"/>
<protein>
    <submittedName>
        <fullName evidence="5">Transcriptional regulator</fullName>
    </submittedName>
</protein>
<dbReference type="SUPFAM" id="SSF46785">
    <property type="entry name" value="Winged helix' DNA-binding domain"/>
    <property type="match status" value="1"/>
</dbReference>
<gene>
    <name evidence="5" type="ORF">Ahu01nite_031350</name>
</gene>
<keyword evidence="2" id="KW-0238">DNA-binding</keyword>
<dbReference type="InterPro" id="IPR002577">
    <property type="entry name" value="HTH_HxlR"/>
</dbReference>
<reference evidence="5 6" key="1">
    <citation type="submission" date="2021-01" db="EMBL/GenBank/DDBJ databases">
        <title>Whole genome shotgun sequence of Actinoplanes humidus NBRC 14915.</title>
        <authorList>
            <person name="Komaki H."/>
            <person name="Tamura T."/>
        </authorList>
    </citation>
    <scope>NUCLEOTIDE SEQUENCE [LARGE SCALE GENOMIC DNA]</scope>
    <source>
        <strain evidence="5 6">NBRC 14915</strain>
    </source>
</reference>
<dbReference type="PANTHER" id="PTHR33204:SF18">
    <property type="entry name" value="TRANSCRIPTIONAL REGULATORY PROTEIN"/>
    <property type="match status" value="1"/>
</dbReference>
<keyword evidence="3" id="KW-0804">Transcription</keyword>
<keyword evidence="6" id="KW-1185">Reference proteome</keyword>
<name>A0ABQ3ZNF3_9ACTN</name>
<evidence type="ECO:0000256" key="3">
    <source>
        <dbReference type="ARBA" id="ARBA00023163"/>
    </source>
</evidence>